<gene>
    <name evidence="2" type="ORF">OPR82_21305</name>
</gene>
<evidence type="ECO:0000313" key="3">
    <source>
        <dbReference type="Proteomes" id="UP001301216"/>
    </source>
</evidence>
<accession>A0ABT3QUS9</accession>
<dbReference type="NCBIfam" id="TIGR01641">
    <property type="entry name" value="phageSPP1_gp7"/>
    <property type="match status" value="1"/>
</dbReference>
<reference evidence="2 3" key="1">
    <citation type="submission" date="2022-11" db="EMBL/GenBank/DDBJ databases">
        <title>Brucella sp. YY2X, whole genome shotgun sequencing project.</title>
        <authorList>
            <person name="Yang Y."/>
        </authorList>
    </citation>
    <scope>NUCLEOTIDE SEQUENCE [LARGE SCALE GENOMIC DNA]</scope>
    <source>
        <strain evidence="2 3">YY2X</strain>
    </source>
</reference>
<protein>
    <submittedName>
        <fullName evidence="2">Phage minor head protein</fullName>
    </submittedName>
</protein>
<feature type="domain" description="Phage head morphogenesis" evidence="1">
    <location>
        <begin position="131"/>
        <end position="237"/>
    </location>
</feature>
<proteinExistence type="predicted"/>
<dbReference type="EMBL" id="JAPHAV010000023">
    <property type="protein sequence ID" value="MCX2699245.1"/>
    <property type="molecule type" value="Genomic_DNA"/>
</dbReference>
<comment type="caution">
    <text evidence="2">The sequence shown here is derived from an EMBL/GenBank/DDBJ whole genome shotgun (WGS) entry which is preliminary data.</text>
</comment>
<evidence type="ECO:0000259" key="1">
    <source>
        <dbReference type="Pfam" id="PF04233"/>
    </source>
</evidence>
<dbReference type="RefSeq" id="WP_265986968.1">
    <property type="nucleotide sequence ID" value="NZ_JAPHAV010000023.1"/>
</dbReference>
<dbReference type="InterPro" id="IPR006528">
    <property type="entry name" value="Phage_head_morphogenesis_dom"/>
</dbReference>
<organism evidence="2 3">
    <name type="scientific">Ochrobactrum chromiisoli</name>
    <dbReference type="NCBI Taxonomy" id="2993941"/>
    <lineage>
        <taxon>Bacteria</taxon>
        <taxon>Pseudomonadati</taxon>
        <taxon>Pseudomonadota</taxon>
        <taxon>Alphaproteobacteria</taxon>
        <taxon>Hyphomicrobiales</taxon>
        <taxon>Brucellaceae</taxon>
        <taxon>Brucella/Ochrobactrum group</taxon>
        <taxon>Ochrobactrum</taxon>
    </lineage>
</organism>
<dbReference type="Pfam" id="PF04233">
    <property type="entry name" value="Phage_Mu_F"/>
    <property type="match status" value="1"/>
</dbReference>
<sequence length="245" mass="26560">MFDRAGPSKKSAFIRSKKAERAYQSQLLKVARNVDEIVRRFSGLPDSADKIAAALERYALAVQPWATSVASRMVAEIDARDKATWRTVSETISKGLRDELRNAPTGKVVQALIDEQVTLIKSLPLEAAQRVQGLALEAVIGGGRSDDIVSAIMKTGDVTKSRAKMIARTEIGRASEALTEARAVGIGSEGYIWRTAKDSDVRHSHKMMEGKFVAWVSPPTLDGLTGHAGAVPNCRCYTEPVLPSV</sequence>
<dbReference type="Proteomes" id="UP001301216">
    <property type="component" value="Unassembled WGS sequence"/>
</dbReference>
<evidence type="ECO:0000313" key="2">
    <source>
        <dbReference type="EMBL" id="MCX2699245.1"/>
    </source>
</evidence>
<keyword evidence="3" id="KW-1185">Reference proteome</keyword>
<name>A0ABT3QUS9_9HYPH</name>